<comment type="caution">
    <text evidence="2">The sequence shown here is derived from an EMBL/GenBank/DDBJ whole genome shotgun (WGS) entry which is preliminary data.</text>
</comment>
<dbReference type="Proteomes" id="UP001055102">
    <property type="component" value="Unassembled WGS sequence"/>
</dbReference>
<proteinExistence type="predicted"/>
<name>A0ABQ4SYZ9_9HYPH</name>
<sequence>MSKSRVPNPKDPAGPPPERADVERAIESVLERLRPKGRRAPRSGKGDGLESGKSAAPRLSLVSDRDVEGR</sequence>
<evidence type="ECO:0000256" key="1">
    <source>
        <dbReference type="SAM" id="MobiDB-lite"/>
    </source>
</evidence>
<dbReference type="EMBL" id="BPQR01000062">
    <property type="protein sequence ID" value="GJE08107.1"/>
    <property type="molecule type" value="Genomic_DNA"/>
</dbReference>
<reference evidence="2" key="1">
    <citation type="journal article" date="2021" name="Front. Microbiol.">
        <title>Comprehensive Comparative Genomics and Phenotyping of Methylobacterium Species.</title>
        <authorList>
            <person name="Alessa O."/>
            <person name="Ogura Y."/>
            <person name="Fujitani Y."/>
            <person name="Takami H."/>
            <person name="Hayashi T."/>
            <person name="Sahin N."/>
            <person name="Tani A."/>
        </authorList>
    </citation>
    <scope>NUCLEOTIDE SEQUENCE</scope>
    <source>
        <strain evidence="2">LMG 23639</strain>
    </source>
</reference>
<dbReference type="RefSeq" id="WP_238277591.1">
    <property type="nucleotide sequence ID" value="NZ_BPQR01000062.1"/>
</dbReference>
<keyword evidence="3" id="KW-1185">Reference proteome</keyword>
<protein>
    <submittedName>
        <fullName evidence="2">Uncharacterized protein</fullName>
    </submittedName>
</protein>
<gene>
    <name evidence="2" type="ORF">AOPFMNJM_3441</name>
</gene>
<feature type="region of interest" description="Disordered" evidence="1">
    <location>
        <begin position="1"/>
        <end position="70"/>
    </location>
</feature>
<organism evidence="2 3">
    <name type="scientific">Methylobacterium jeotgali</name>
    <dbReference type="NCBI Taxonomy" id="381630"/>
    <lineage>
        <taxon>Bacteria</taxon>
        <taxon>Pseudomonadati</taxon>
        <taxon>Pseudomonadota</taxon>
        <taxon>Alphaproteobacteria</taxon>
        <taxon>Hyphomicrobiales</taxon>
        <taxon>Methylobacteriaceae</taxon>
        <taxon>Methylobacterium</taxon>
    </lineage>
</organism>
<evidence type="ECO:0000313" key="3">
    <source>
        <dbReference type="Proteomes" id="UP001055102"/>
    </source>
</evidence>
<evidence type="ECO:0000313" key="2">
    <source>
        <dbReference type="EMBL" id="GJE08107.1"/>
    </source>
</evidence>
<accession>A0ABQ4SYZ9</accession>
<feature type="compositionally biased region" description="Basic and acidic residues" evidence="1">
    <location>
        <begin position="18"/>
        <end position="34"/>
    </location>
</feature>
<reference evidence="2" key="2">
    <citation type="submission" date="2021-08" db="EMBL/GenBank/DDBJ databases">
        <authorList>
            <person name="Tani A."/>
            <person name="Ola A."/>
            <person name="Ogura Y."/>
            <person name="Katsura K."/>
            <person name="Hayashi T."/>
        </authorList>
    </citation>
    <scope>NUCLEOTIDE SEQUENCE</scope>
    <source>
        <strain evidence="2">LMG 23639</strain>
    </source>
</reference>